<dbReference type="Pfam" id="PF00877">
    <property type="entry name" value="NLPC_P60"/>
    <property type="match status" value="1"/>
</dbReference>
<dbReference type="AlphaFoldDB" id="A0A1M5D767"/>
<evidence type="ECO:0000313" key="6">
    <source>
        <dbReference type="EMBL" id="SHF62866.1"/>
    </source>
</evidence>
<dbReference type="PROSITE" id="PS51935">
    <property type="entry name" value="NLPC_P60"/>
    <property type="match status" value="1"/>
</dbReference>
<keyword evidence="4" id="KW-0788">Thiol protease</keyword>
<proteinExistence type="inferred from homology"/>
<dbReference type="PANTHER" id="PTHR47359:SF3">
    <property type="entry name" value="NLP_P60 DOMAIN-CONTAINING PROTEIN-RELATED"/>
    <property type="match status" value="1"/>
</dbReference>
<sequence>MRPSALSHHSNTSTVRRRLGVRATTTAVAAALCATGIVAAGGLAAAPAAHAAGPTAHDPIGSTPTIRAVGRTLRVTGWGSDPDAPASNIPVSAYVDGTTSLGTVTTSLPSSKAAKRAGAGATAGYSLSVAAPAGKHTVCLVLGNVGRGMRTVKRCVATPLGRTLTAAQTAKHNPVGRFAAISATTTTVRARGWASDPDLVSRRSLAVLYVDGAPAATRATTRYAGTRPAGAGRSSAIDVSVPVSTGTHIACVWVVNVGLGSNTYLGCRSVDTRSPRTPAATAAPAANAKVLALAKKQIGKPYVWGATGPKSFDCSGLVMWAYGKYGYRTPRVSQDQIKAARLIPASHARAGDLVFYHDSVGDVYHVGVFVKPGLSVAAIDPSEGVDYQRIWDTTATYGSFTHT</sequence>
<dbReference type="InterPro" id="IPR051794">
    <property type="entry name" value="PG_Endopeptidase_C40"/>
</dbReference>
<dbReference type="InterPro" id="IPR038765">
    <property type="entry name" value="Papain-like_cys_pep_sf"/>
</dbReference>
<evidence type="ECO:0000259" key="5">
    <source>
        <dbReference type="PROSITE" id="PS51935"/>
    </source>
</evidence>
<evidence type="ECO:0000256" key="1">
    <source>
        <dbReference type="ARBA" id="ARBA00007074"/>
    </source>
</evidence>
<dbReference type="RefSeq" id="WP_143167938.1">
    <property type="nucleotide sequence ID" value="NZ_FQVU01000001.1"/>
</dbReference>
<dbReference type="OrthoDB" id="5177647at2"/>
<keyword evidence="2" id="KW-0645">Protease</keyword>
<reference evidence="6 7" key="1">
    <citation type="submission" date="2016-11" db="EMBL/GenBank/DDBJ databases">
        <authorList>
            <person name="Jaros S."/>
            <person name="Januszkiewicz K."/>
            <person name="Wedrychowicz H."/>
        </authorList>
    </citation>
    <scope>NUCLEOTIDE SEQUENCE [LARGE SCALE GENOMIC DNA]</scope>
    <source>
        <strain evidence="6 7">DSM 45627</strain>
    </source>
</reference>
<evidence type="ECO:0000256" key="3">
    <source>
        <dbReference type="ARBA" id="ARBA00022801"/>
    </source>
</evidence>
<evidence type="ECO:0000313" key="7">
    <source>
        <dbReference type="Proteomes" id="UP000186132"/>
    </source>
</evidence>
<gene>
    <name evidence="6" type="ORF">SAMN05443575_0477</name>
</gene>
<organism evidence="6 7">
    <name type="scientific">Jatrophihabitans endophyticus</name>
    <dbReference type="NCBI Taxonomy" id="1206085"/>
    <lineage>
        <taxon>Bacteria</taxon>
        <taxon>Bacillati</taxon>
        <taxon>Actinomycetota</taxon>
        <taxon>Actinomycetes</taxon>
        <taxon>Jatrophihabitantales</taxon>
        <taxon>Jatrophihabitantaceae</taxon>
        <taxon>Jatrophihabitans</taxon>
    </lineage>
</organism>
<dbReference type="EMBL" id="FQVU01000001">
    <property type="protein sequence ID" value="SHF62866.1"/>
    <property type="molecule type" value="Genomic_DNA"/>
</dbReference>
<evidence type="ECO:0000256" key="2">
    <source>
        <dbReference type="ARBA" id="ARBA00022670"/>
    </source>
</evidence>
<dbReference type="Gene3D" id="3.90.1720.10">
    <property type="entry name" value="endopeptidase domain like (from Nostoc punctiforme)"/>
    <property type="match status" value="1"/>
</dbReference>
<dbReference type="GO" id="GO:0006508">
    <property type="term" value="P:proteolysis"/>
    <property type="evidence" value="ECO:0007669"/>
    <property type="project" value="UniProtKB-KW"/>
</dbReference>
<keyword evidence="7" id="KW-1185">Reference proteome</keyword>
<dbReference type="InterPro" id="IPR000064">
    <property type="entry name" value="NLP_P60_dom"/>
</dbReference>
<dbReference type="STRING" id="1206085.SAMN05443575_0477"/>
<dbReference type="SUPFAM" id="SSF54001">
    <property type="entry name" value="Cysteine proteinases"/>
    <property type="match status" value="1"/>
</dbReference>
<name>A0A1M5D767_9ACTN</name>
<feature type="domain" description="NlpC/P60" evidence="5">
    <location>
        <begin position="284"/>
        <end position="403"/>
    </location>
</feature>
<dbReference type="GO" id="GO:0008234">
    <property type="term" value="F:cysteine-type peptidase activity"/>
    <property type="evidence" value="ECO:0007669"/>
    <property type="project" value="UniProtKB-KW"/>
</dbReference>
<protein>
    <submittedName>
        <fullName evidence="6">NlpC/P60 family protein</fullName>
    </submittedName>
</protein>
<dbReference type="PANTHER" id="PTHR47359">
    <property type="entry name" value="PEPTIDOGLYCAN DL-ENDOPEPTIDASE CWLO"/>
    <property type="match status" value="1"/>
</dbReference>
<evidence type="ECO:0000256" key="4">
    <source>
        <dbReference type="ARBA" id="ARBA00022807"/>
    </source>
</evidence>
<dbReference type="Proteomes" id="UP000186132">
    <property type="component" value="Unassembled WGS sequence"/>
</dbReference>
<comment type="similarity">
    <text evidence="1">Belongs to the peptidase C40 family.</text>
</comment>
<keyword evidence="3" id="KW-0378">Hydrolase</keyword>
<accession>A0A1M5D767</accession>